<dbReference type="InterPro" id="IPR018534">
    <property type="entry name" value="Tet_reg_excision_RteC"/>
</dbReference>
<evidence type="ECO:0000313" key="2">
    <source>
        <dbReference type="Proteomes" id="UP000199072"/>
    </source>
</evidence>
<dbReference type="AlphaFoldDB" id="A0A1G7IJD1"/>
<gene>
    <name evidence="1" type="ORF">SAMN05216464_11348</name>
</gene>
<keyword evidence="2" id="KW-1185">Reference proteome</keyword>
<proteinExistence type="predicted"/>
<organism evidence="1 2">
    <name type="scientific">Mucilaginibacter pineti</name>
    <dbReference type="NCBI Taxonomy" id="1391627"/>
    <lineage>
        <taxon>Bacteria</taxon>
        <taxon>Pseudomonadati</taxon>
        <taxon>Bacteroidota</taxon>
        <taxon>Sphingobacteriia</taxon>
        <taxon>Sphingobacteriales</taxon>
        <taxon>Sphingobacteriaceae</taxon>
        <taxon>Mucilaginibacter</taxon>
    </lineage>
</organism>
<dbReference type="OrthoDB" id="790983at2"/>
<dbReference type="EMBL" id="FNAI01000013">
    <property type="protein sequence ID" value="SDF12646.1"/>
    <property type="molecule type" value="Genomic_DNA"/>
</dbReference>
<name>A0A1G7IJD1_9SPHI</name>
<evidence type="ECO:0000313" key="1">
    <source>
        <dbReference type="EMBL" id="SDF12646.1"/>
    </source>
</evidence>
<sequence>MLYTICSELYEDMEIALGVIDDSTDTYDQKLVNYLNCVRHYLALLEQSISDLGFQDDEQEIYFHKYIYPRFNACYFYHAELTPILKALPIGTDVMIRDYYIQELGYLHRGFNLNRYLYEYFLADDDVKDEPFFLHRNYSAAAHAMLPAFANPAFLTNQSLSFARFIAHERMQQFIIRRLRLLYQNPNDVFLAGLLKGKRRSWDGDKVELIEIAYGIYYTRRMNGGDADVSDIIEWLEDSLQIDLSQAYRIFLDIRRRKTVSFTKYLDEMRDAIVKHIEESNRFKDNRKRIKKNEAF</sequence>
<dbReference type="STRING" id="1391627.SAMN05216464_11348"/>
<dbReference type="Proteomes" id="UP000199072">
    <property type="component" value="Unassembled WGS sequence"/>
</dbReference>
<dbReference type="Pfam" id="PF09357">
    <property type="entry name" value="RteC"/>
    <property type="match status" value="1"/>
</dbReference>
<accession>A0A1G7IJD1</accession>
<reference evidence="1 2" key="1">
    <citation type="submission" date="2016-10" db="EMBL/GenBank/DDBJ databases">
        <authorList>
            <person name="de Groot N.N."/>
        </authorList>
    </citation>
    <scope>NUCLEOTIDE SEQUENCE [LARGE SCALE GENOMIC DNA]</scope>
    <source>
        <strain evidence="1 2">47C3B</strain>
    </source>
</reference>
<protein>
    <submittedName>
        <fullName evidence="1">RteC protein</fullName>
    </submittedName>
</protein>